<gene>
    <name evidence="7" type="ORF">DAEQUDRAFT_695974</name>
</gene>
<dbReference type="EMBL" id="KV429093">
    <property type="protein sequence ID" value="KZT66181.1"/>
    <property type="molecule type" value="Genomic_DNA"/>
</dbReference>
<dbReference type="PANTHER" id="PTHR43900:SF3">
    <property type="entry name" value="GLUTATHIONE S-TRANSFERASE RHO"/>
    <property type="match status" value="1"/>
</dbReference>
<keyword evidence="3 7" id="KW-0808">Transferase</keyword>
<feature type="domain" description="GST C-terminal" evidence="6">
    <location>
        <begin position="92"/>
        <end position="215"/>
    </location>
</feature>
<evidence type="ECO:0000256" key="1">
    <source>
        <dbReference type="ARBA" id="ARBA00010128"/>
    </source>
</evidence>
<reference evidence="7 8" key="1">
    <citation type="journal article" date="2016" name="Mol. Biol. Evol.">
        <title>Comparative Genomics of Early-Diverging Mushroom-Forming Fungi Provides Insights into the Origins of Lignocellulose Decay Capabilities.</title>
        <authorList>
            <person name="Nagy L.G."/>
            <person name="Riley R."/>
            <person name="Tritt A."/>
            <person name="Adam C."/>
            <person name="Daum C."/>
            <person name="Floudas D."/>
            <person name="Sun H."/>
            <person name="Yadav J.S."/>
            <person name="Pangilinan J."/>
            <person name="Larsson K.H."/>
            <person name="Matsuura K."/>
            <person name="Barry K."/>
            <person name="Labutti K."/>
            <person name="Kuo R."/>
            <person name="Ohm R.A."/>
            <person name="Bhattacharya S.S."/>
            <person name="Shirouzu T."/>
            <person name="Yoshinaga Y."/>
            <person name="Martin F.M."/>
            <person name="Grigoriev I.V."/>
            <person name="Hibbett D.S."/>
        </authorList>
    </citation>
    <scope>NUCLEOTIDE SEQUENCE [LARGE SCALE GENOMIC DNA]</scope>
    <source>
        <strain evidence="7 8">L-15889</strain>
    </source>
</reference>
<dbReference type="SFLD" id="SFLDS00019">
    <property type="entry name" value="Glutathione_Transferase_(cytos"/>
    <property type="match status" value="1"/>
</dbReference>
<dbReference type="GO" id="GO:0005737">
    <property type="term" value="C:cytoplasm"/>
    <property type="evidence" value="ECO:0007669"/>
    <property type="project" value="TreeGrafter"/>
</dbReference>
<evidence type="ECO:0000313" key="8">
    <source>
        <dbReference type="Proteomes" id="UP000076727"/>
    </source>
</evidence>
<evidence type="ECO:0000259" key="6">
    <source>
        <dbReference type="PROSITE" id="PS50405"/>
    </source>
</evidence>
<accession>A0A165MVK5</accession>
<dbReference type="OrthoDB" id="249703at2759"/>
<dbReference type="EC" id="2.5.1.18" evidence="2"/>
<comment type="catalytic activity">
    <reaction evidence="4">
        <text>RX + glutathione = an S-substituted glutathione + a halide anion + H(+)</text>
        <dbReference type="Rhea" id="RHEA:16437"/>
        <dbReference type="ChEBI" id="CHEBI:15378"/>
        <dbReference type="ChEBI" id="CHEBI:16042"/>
        <dbReference type="ChEBI" id="CHEBI:17792"/>
        <dbReference type="ChEBI" id="CHEBI:57925"/>
        <dbReference type="ChEBI" id="CHEBI:90779"/>
        <dbReference type="EC" id="2.5.1.18"/>
    </reaction>
</comment>
<dbReference type="Proteomes" id="UP000076727">
    <property type="component" value="Unassembled WGS sequence"/>
</dbReference>
<dbReference type="GO" id="GO:0043295">
    <property type="term" value="F:glutathione binding"/>
    <property type="evidence" value="ECO:0007669"/>
    <property type="project" value="TreeGrafter"/>
</dbReference>
<organism evidence="7 8">
    <name type="scientific">Daedalea quercina L-15889</name>
    <dbReference type="NCBI Taxonomy" id="1314783"/>
    <lineage>
        <taxon>Eukaryota</taxon>
        <taxon>Fungi</taxon>
        <taxon>Dikarya</taxon>
        <taxon>Basidiomycota</taxon>
        <taxon>Agaricomycotina</taxon>
        <taxon>Agaricomycetes</taxon>
        <taxon>Polyporales</taxon>
        <taxon>Fomitopsis</taxon>
    </lineage>
</organism>
<dbReference type="Gene3D" id="1.20.1050.10">
    <property type="match status" value="1"/>
</dbReference>
<dbReference type="STRING" id="1314783.A0A165MVK5"/>
<evidence type="ECO:0000256" key="4">
    <source>
        <dbReference type="ARBA" id="ARBA00047960"/>
    </source>
</evidence>
<name>A0A165MVK5_9APHY</name>
<evidence type="ECO:0000259" key="5">
    <source>
        <dbReference type="PROSITE" id="PS50404"/>
    </source>
</evidence>
<dbReference type="InterPro" id="IPR010987">
    <property type="entry name" value="Glutathione-S-Trfase_C-like"/>
</dbReference>
<evidence type="ECO:0000256" key="2">
    <source>
        <dbReference type="ARBA" id="ARBA00012452"/>
    </source>
</evidence>
<keyword evidence="8" id="KW-1185">Reference proteome</keyword>
<proteinExistence type="inferred from homology"/>
<dbReference type="GO" id="GO:0006749">
    <property type="term" value="P:glutathione metabolic process"/>
    <property type="evidence" value="ECO:0007669"/>
    <property type="project" value="TreeGrafter"/>
</dbReference>
<dbReference type="InterPro" id="IPR004045">
    <property type="entry name" value="Glutathione_S-Trfase_N"/>
</dbReference>
<evidence type="ECO:0000256" key="3">
    <source>
        <dbReference type="ARBA" id="ARBA00022679"/>
    </source>
</evidence>
<dbReference type="GO" id="GO:0004364">
    <property type="term" value="F:glutathione transferase activity"/>
    <property type="evidence" value="ECO:0007669"/>
    <property type="project" value="UniProtKB-EC"/>
</dbReference>
<dbReference type="PROSITE" id="PS50405">
    <property type="entry name" value="GST_CTER"/>
    <property type="match status" value="1"/>
</dbReference>
<dbReference type="FunFam" id="1.20.1050.10:FF:000004">
    <property type="entry name" value="Glutathione S-transferase F2"/>
    <property type="match status" value="1"/>
</dbReference>
<feature type="domain" description="GST N-terminal" evidence="5">
    <location>
        <begin position="1"/>
        <end position="82"/>
    </location>
</feature>
<dbReference type="Gene3D" id="3.40.30.10">
    <property type="entry name" value="Glutaredoxin"/>
    <property type="match status" value="1"/>
</dbReference>
<dbReference type="FunFam" id="3.40.30.10:FF:000016">
    <property type="entry name" value="Glutathione S-transferase F2"/>
    <property type="match status" value="1"/>
</dbReference>
<dbReference type="Pfam" id="PF02798">
    <property type="entry name" value="GST_N"/>
    <property type="match status" value="1"/>
</dbReference>
<dbReference type="CDD" id="cd03053">
    <property type="entry name" value="GST_N_Phi"/>
    <property type="match status" value="1"/>
</dbReference>
<evidence type="ECO:0000313" key="7">
    <source>
        <dbReference type="EMBL" id="KZT66181.1"/>
    </source>
</evidence>
<sequence length="215" mass="24322">MPIKLYGFPPSHATRRAAVIFKELDLLYELVPVDMLKDEHKAAGYLAHQPFGQVPYIDDNGFVLFESRAIARYLVAKYASPQKKSLMPTPADPERFALFEQAASIELGSFDVYMNALSWEVIFKRYSGILTDEAIVADLLKTLNSKLDAYEVLLSKHRYLAGDEVTLAELFHLPFGNTLGTMGYDLLTNSSRPNVSRWWKDISSRPSWQAVKENA</sequence>
<dbReference type="Pfam" id="PF00043">
    <property type="entry name" value="GST_C"/>
    <property type="match status" value="1"/>
</dbReference>
<dbReference type="PANTHER" id="PTHR43900">
    <property type="entry name" value="GLUTATHIONE S-TRANSFERASE RHO"/>
    <property type="match status" value="1"/>
</dbReference>
<dbReference type="SFLD" id="SFLDG00358">
    <property type="entry name" value="Main_(cytGST)"/>
    <property type="match status" value="1"/>
</dbReference>
<dbReference type="SUPFAM" id="SSF52833">
    <property type="entry name" value="Thioredoxin-like"/>
    <property type="match status" value="1"/>
</dbReference>
<protein>
    <recommendedName>
        <fullName evidence="2">glutathione transferase</fullName>
        <ecNumber evidence="2">2.5.1.18</ecNumber>
    </recommendedName>
</protein>
<dbReference type="SUPFAM" id="SSF47616">
    <property type="entry name" value="GST C-terminal domain-like"/>
    <property type="match status" value="1"/>
</dbReference>
<dbReference type="SFLD" id="SFLDG01154">
    <property type="entry name" value="Main.5:_Phi-like"/>
    <property type="match status" value="1"/>
</dbReference>
<comment type="similarity">
    <text evidence="1">Belongs to the GST superfamily. Phi family.</text>
</comment>
<dbReference type="InterPro" id="IPR036249">
    <property type="entry name" value="Thioredoxin-like_sf"/>
</dbReference>
<dbReference type="AlphaFoldDB" id="A0A165MVK5"/>
<dbReference type="PROSITE" id="PS50404">
    <property type="entry name" value="GST_NTER"/>
    <property type="match status" value="1"/>
</dbReference>
<dbReference type="InterPro" id="IPR040079">
    <property type="entry name" value="Glutathione_S-Trfase"/>
</dbReference>
<dbReference type="InterPro" id="IPR036282">
    <property type="entry name" value="Glutathione-S-Trfase_C_sf"/>
</dbReference>
<dbReference type="InterPro" id="IPR004046">
    <property type="entry name" value="GST_C"/>
</dbReference>
<dbReference type="GO" id="GO:0009636">
    <property type="term" value="P:response to toxic substance"/>
    <property type="evidence" value="ECO:0007669"/>
    <property type="project" value="UniProtKB-ARBA"/>
</dbReference>